<protein>
    <submittedName>
        <fullName evidence="7">SulP family inorganic anion transporter</fullName>
    </submittedName>
</protein>
<evidence type="ECO:0000313" key="7">
    <source>
        <dbReference type="EMBL" id="QHT69514.1"/>
    </source>
</evidence>
<dbReference type="InterPro" id="IPR036513">
    <property type="entry name" value="STAS_dom_sf"/>
</dbReference>
<dbReference type="InterPro" id="IPR011547">
    <property type="entry name" value="SLC26A/SulP_dom"/>
</dbReference>
<evidence type="ECO:0000259" key="6">
    <source>
        <dbReference type="Pfam" id="PF00916"/>
    </source>
</evidence>
<dbReference type="RefSeq" id="WP_162445503.1">
    <property type="nucleotide sequence ID" value="NZ_CP048222.1"/>
</dbReference>
<evidence type="ECO:0000256" key="3">
    <source>
        <dbReference type="ARBA" id="ARBA00022989"/>
    </source>
</evidence>
<dbReference type="EMBL" id="CP048222">
    <property type="protein sequence ID" value="QHT69514.1"/>
    <property type="molecule type" value="Genomic_DNA"/>
</dbReference>
<feature type="transmembrane region" description="Helical" evidence="5">
    <location>
        <begin position="348"/>
        <end position="380"/>
    </location>
</feature>
<dbReference type="Gene3D" id="3.30.750.24">
    <property type="entry name" value="STAS domain"/>
    <property type="match status" value="1"/>
</dbReference>
<dbReference type="InterPro" id="IPR001902">
    <property type="entry name" value="SLC26A/SulP_fam"/>
</dbReference>
<reference evidence="7 8" key="1">
    <citation type="submission" date="2020-01" db="EMBL/GenBank/DDBJ databases">
        <authorList>
            <person name="Kim M.K."/>
        </authorList>
    </citation>
    <scope>NUCLEOTIDE SEQUENCE [LARGE SCALE GENOMIC DNA]</scope>
    <source>
        <strain evidence="7 8">172606-1</strain>
    </source>
</reference>
<comment type="subcellular location">
    <subcellularLocation>
        <location evidence="1">Membrane</location>
        <topology evidence="1">Multi-pass membrane protein</topology>
    </subcellularLocation>
</comment>
<feature type="domain" description="SLC26A/SulP transporter" evidence="6">
    <location>
        <begin position="21"/>
        <end position="407"/>
    </location>
</feature>
<feature type="transmembrane region" description="Helical" evidence="5">
    <location>
        <begin position="308"/>
        <end position="328"/>
    </location>
</feature>
<dbReference type="Pfam" id="PF00916">
    <property type="entry name" value="Sulfate_transp"/>
    <property type="match status" value="1"/>
</dbReference>
<organism evidence="7 8">
    <name type="scientific">Rhodocytophaga rosea</name>
    <dbReference type="NCBI Taxonomy" id="2704465"/>
    <lineage>
        <taxon>Bacteria</taxon>
        <taxon>Pseudomonadati</taxon>
        <taxon>Bacteroidota</taxon>
        <taxon>Cytophagia</taxon>
        <taxon>Cytophagales</taxon>
        <taxon>Rhodocytophagaceae</taxon>
        <taxon>Rhodocytophaga</taxon>
    </lineage>
</organism>
<keyword evidence="2 5" id="KW-0812">Transmembrane</keyword>
<feature type="transmembrane region" description="Helical" evidence="5">
    <location>
        <begin position="205"/>
        <end position="223"/>
    </location>
</feature>
<evidence type="ECO:0000313" key="8">
    <source>
        <dbReference type="Proteomes" id="UP000480178"/>
    </source>
</evidence>
<dbReference type="SUPFAM" id="SSF52091">
    <property type="entry name" value="SpoIIaa-like"/>
    <property type="match status" value="1"/>
</dbReference>
<keyword evidence="4 5" id="KW-0472">Membrane</keyword>
<evidence type="ECO:0000256" key="4">
    <source>
        <dbReference type="ARBA" id="ARBA00023136"/>
    </source>
</evidence>
<gene>
    <name evidence="7" type="ORF">GXP67_24150</name>
</gene>
<feature type="transmembrane region" description="Helical" evidence="5">
    <location>
        <begin position="98"/>
        <end position="120"/>
    </location>
</feature>
<keyword evidence="8" id="KW-1185">Reference proteome</keyword>
<name>A0A6C0GNT7_9BACT</name>
<accession>A0A6C0GNT7</accession>
<feature type="transmembrane region" description="Helical" evidence="5">
    <location>
        <begin position="132"/>
        <end position="154"/>
    </location>
</feature>
<feature type="transmembrane region" description="Helical" evidence="5">
    <location>
        <begin position="401"/>
        <end position="425"/>
    </location>
</feature>
<dbReference type="PANTHER" id="PTHR11814">
    <property type="entry name" value="SULFATE TRANSPORTER"/>
    <property type="match status" value="1"/>
</dbReference>
<feature type="transmembrane region" description="Helical" evidence="5">
    <location>
        <begin position="25"/>
        <end position="44"/>
    </location>
</feature>
<feature type="transmembrane region" description="Helical" evidence="5">
    <location>
        <begin position="181"/>
        <end position="198"/>
    </location>
</feature>
<dbReference type="Proteomes" id="UP000480178">
    <property type="component" value="Chromosome"/>
</dbReference>
<feature type="transmembrane region" description="Helical" evidence="5">
    <location>
        <begin position="270"/>
        <end position="287"/>
    </location>
</feature>
<evidence type="ECO:0000256" key="2">
    <source>
        <dbReference type="ARBA" id="ARBA00022692"/>
    </source>
</evidence>
<dbReference type="KEGG" id="rhoz:GXP67_24150"/>
<feature type="transmembrane region" description="Helical" evidence="5">
    <location>
        <begin position="50"/>
        <end position="68"/>
    </location>
</feature>
<evidence type="ECO:0000256" key="1">
    <source>
        <dbReference type="ARBA" id="ARBA00004141"/>
    </source>
</evidence>
<proteinExistence type="predicted"/>
<feature type="transmembrane region" description="Helical" evidence="5">
    <location>
        <begin position="75"/>
        <end position="92"/>
    </location>
</feature>
<sequence>MKNSTSHIPADGLEGLRQNWKQDMISGFLVFLIALPLCLGIALASGFPPIGGIFTAIIGGLIVGPICGSRLTIKGPAAGLIAIAVGSVEALGSGDAMAGYRLTLAVIVVASIIQIIFGLIKAGKLNDFFPAAAVHGMLAAIGIIIIAKQIHSIFGVKPEAKEPLALLAEIPKTIVNMNPEIAIIGLVSLGILIVLPLIKNKYVKMIPAPMLVILVAIPLGHLFDLEHEHKYLFLDGHEYTLGPKFLVTLPASIMDGVTFPDFSKLLTFESIKYILMFALVGSIESLLTVKAIDGLDPYKRKSNYNKDLVAVGIGNTLAGLIGGLPMISEVVRSSANVNNGAQTRWANFFHGAFLLIFVAFAPFLIHQIPLAALAAMLVFTGYRLASPRQFTSTFKIGKEQLVIFVVTVITTLATDLLVGIAAGIVTKFIIHIISGAPVKHLFKASVDVRENGKDTIELFVKNSALFSNYLGFKKYLDKLPHGKHVVLDFAGTRMIDHTFMENLHHFEHDYQLSGGTVEIRGMDKHKPVSAHPMAARRISAIESVGIVLNKRQVAIEKAAMQIGATFDPSKESSVAIFRQFPLFTGAKIRYRENTVTKLVDEVKIEVTDVAGTQLTHLSEKNLEETVMLISKLPVRLPDFILEKEYIFDAFTELAGYKDIDFKDHPRFSSHYLLKGKEEARVRTVFDSNLISLLESNLQYYIECKNNVLLVHSDRQVLDASRYKEMISFSQQLIESLLKLKLSAQQ</sequence>
<dbReference type="GO" id="GO:0016020">
    <property type="term" value="C:membrane"/>
    <property type="evidence" value="ECO:0007669"/>
    <property type="project" value="UniProtKB-SubCell"/>
</dbReference>
<dbReference type="GO" id="GO:0055085">
    <property type="term" value="P:transmembrane transport"/>
    <property type="evidence" value="ECO:0007669"/>
    <property type="project" value="InterPro"/>
</dbReference>
<evidence type="ECO:0000256" key="5">
    <source>
        <dbReference type="SAM" id="Phobius"/>
    </source>
</evidence>
<dbReference type="AlphaFoldDB" id="A0A6C0GNT7"/>
<keyword evidence="3 5" id="KW-1133">Transmembrane helix</keyword>